<keyword evidence="2" id="KW-1185">Reference proteome</keyword>
<organism evidence="1 2">
    <name type="scientific">Nocardia vermiculata</name>
    <dbReference type="NCBI Taxonomy" id="257274"/>
    <lineage>
        <taxon>Bacteria</taxon>
        <taxon>Bacillati</taxon>
        <taxon>Actinomycetota</taxon>
        <taxon>Actinomycetes</taxon>
        <taxon>Mycobacteriales</taxon>
        <taxon>Nocardiaceae</taxon>
        <taxon>Nocardia</taxon>
    </lineage>
</organism>
<comment type="caution">
    <text evidence="1">The sequence shown here is derived from an EMBL/GenBank/DDBJ whole genome shotgun (WGS) entry which is preliminary data.</text>
</comment>
<accession>A0A846Y0I3</accession>
<sequence>MWYRRSDVLTYEQMMRECAAVAQLPRRGGVWSRGNRVADGETPKKE</sequence>
<name>A0A846Y0I3_9NOCA</name>
<dbReference type="RefSeq" id="WP_157102937.1">
    <property type="nucleotide sequence ID" value="NZ_JAAXOP010000007.1"/>
</dbReference>
<gene>
    <name evidence="1" type="ORF">HGA08_14945</name>
</gene>
<dbReference type="Proteomes" id="UP000565711">
    <property type="component" value="Unassembled WGS sequence"/>
</dbReference>
<proteinExistence type="predicted"/>
<dbReference type="AlphaFoldDB" id="A0A846Y0I3"/>
<evidence type="ECO:0000313" key="2">
    <source>
        <dbReference type="Proteomes" id="UP000565711"/>
    </source>
</evidence>
<protein>
    <submittedName>
        <fullName evidence="1">Uncharacterized protein</fullName>
    </submittedName>
</protein>
<dbReference type="EMBL" id="JAAXOP010000007">
    <property type="protein sequence ID" value="NKY51520.1"/>
    <property type="molecule type" value="Genomic_DNA"/>
</dbReference>
<reference evidence="1 2" key="1">
    <citation type="submission" date="2020-04" db="EMBL/GenBank/DDBJ databases">
        <title>MicrobeNet Type strains.</title>
        <authorList>
            <person name="Nicholson A.C."/>
        </authorList>
    </citation>
    <scope>NUCLEOTIDE SEQUENCE [LARGE SCALE GENOMIC DNA]</scope>
    <source>
        <strain evidence="1 2">JCM 12354</strain>
    </source>
</reference>
<evidence type="ECO:0000313" key="1">
    <source>
        <dbReference type="EMBL" id="NKY51520.1"/>
    </source>
</evidence>